<dbReference type="GO" id="GO:0006338">
    <property type="term" value="P:chromatin remodeling"/>
    <property type="evidence" value="ECO:0007669"/>
    <property type="project" value="TreeGrafter"/>
</dbReference>
<dbReference type="SUPFAM" id="SSF82171">
    <property type="entry name" value="DPP6 N-terminal domain-like"/>
    <property type="match status" value="1"/>
</dbReference>
<dbReference type="PANTHER" id="PTHR13831:SF1">
    <property type="entry name" value="PROTEIN HIR2"/>
    <property type="match status" value="1"/>
</dbReference>
<dbReference type="AlphaFoldDB" id="A0A9Q9F7N0"/>
<dbReference type="InterPro" id="IPR031120">
    <property type="entry name" value="HIR1-like"/>
</dbReference>
<protein>
    <submittedName>
        <fullName evidence="2">WD40 domain-binding protein</fullName>
    </submittedName>
</protein>
<dbReference type="PANTHER" id="PTHR13831">
    <property type="entry name" value="MEMBER OF THE HIR1 FAMILY OF WD-REPEAT PROTEINS"/>
    <property type="match status" value="1"/>
</dbReference>
<evidence type="ECO:0000313" key="3">
    <source>
        <dbReference type="Proteomes" id="UP001059546"/>
    </source>
</evidence>
<organism evidence="2 3">
    <name type="scientific">Encephalitozoon hellem</name>
    <name type="common">Microsporidian parasite</name>
    <dbReference type="NCBI Taxonomy" id="27973"/>
    <lineage>
        <taxon>Eukaryota</taxon>
        <taxon>Fungi</taxon>
        <taxon>Fungi incertae sedis</taxon>
        <taxon>Microsporidia</taxon>
        <taxon>Unikaryonidae</taxon>
        <taxon>Encephalitozoon</taxon>
    </lineage>
</organism>
<dbReference type="EMBL" id="CP075148">
    <property type="protein sequence ID" value="UTX42594.1"/>
    <property type="molecule type" value="Genomic_DNA"/>
</dbReference>
<dbReference type="GO" id="GO:0005634">
    <property type="term" value="C:nucleus"/>
    <property type="evidence" value="ECO:0007669"/>
    <property type="project" value="InterPro"/>
</dbReference>
<reference evidence="2" key="1">
    <citation type="submission" date="2021-05" db="EMBL/GenBank/DDBJ databases">
        <title>Encephalitozoon hellem ATCC 50604 Complete Genome.</title>
        <authorList>
            <person name="Mascarenhas dos Santos A.C."/>
            <person name="Julian A.T."/>
            <person name="Pombert J.-F."/>
        </authorList>
    </citation>
    <scope>NUCLEOTIDE SEQUENCE</scope>
    <source>
        <strain evidence="2">ATCC 50604</strain>
    </source>
</reference>
<dbReference type="InterPro" id="IPR001680">
    <property type="entry name" value="WD40_rpt"/>
</dbReference>
<dbReference type="PROSITE" id="PS50082">
    <property type="entry name" value="WD_REPEATS_2"/>
    <property type="match status" value="2"/>
</dbReference>
<dbReference type="InterPro" id="IPR015943">
    <property type="entry name" value="WD40/YVTN_repeat-like_dom_sf"/>
</dbReference>
<dbReference type="Pfam" id="PF00400">
    <property type="entry name" value="WD40"/>
    <property type="match status" value="1"/>
</dbReference>
<dbReference type="SMART" id="SM00320">
    <property type="entry name" value="WD40"/>
    <property type="match status" value="6"/>
</dbReference>
<dbReference type="GO" id="GO:0031491">
    <property type="term" value="F:nucleosome binding"/>
    <property type="evidence" value="ECO:0007669"/>
    <property type="project" value="TreeGrafter"/>
</dbReference>
<evidence type="ECO:0000256" key="1">
    <source>
        <dbReference type="PROSITE-ProRule" id="PRU00221"/>
    </source>
</evidence>
<name>A0A9Q9F7N0_ENCHE</name>
<dbReference type="SUPFAM" id="SSF50978">
    <property type="entry name" value="WD40 repeat-like"/>
    <property type="match status" value="1"/>
</dbReference>
<proteinExistence type="predicted"/>
<dbReference type="Proteomes" id="UP001059546">
    <property type="component" value="Chromosome II"/>
</dbReference>
<dbReference type="GO" id="GO:0000417">
    <property type="term" value="C:HIR complex"/>
    <property type="evidence" value="ECO:0007669"/>
    <property type="project" value="TreeGrafter"/>
</dbReference>
<dbReference type="GO" id="GO:0000785">
    <property type="term" value="C:chromatin"/>
    <property type="evidence" value="ECO:0007669"/>
    <property type="project" value="TreeGrafter"/>
</dbReference>
<keyword evidence="1" id="KW-0853">WD repeat</keyword>
<dbReference type="InterPro" id="IPR036322">
    <property type="entry name" value="WD40_repeat_dom_sf"/>
</dbReference>
<gene>
    <name evidence="2" type="ORF">GPU96_02g03060</name>
</gene>
<dbReference type="Gene3D" id="2.130.10.10">
    <property type="entry name" value="YVTN repeat-like/Quinoprotein amine dehydrogenase"/>
    <property type="match status" value="2"/>
</dbReference>
<dbReference type="GO" id="GO:0006351">
    <property type="term" value="P:DNA-templated transcription"/>
    <property type="evidence" value="ECO:0007669"/>
    <property type="project" value="InterPro"/>
</dbReference>
<feature type="repeat" description="WD" evidence="1">
    <location>
        <begin position="50"/>
        <end position="82"/>
    </location>
</feature>
<sequence length="658" mass="74343">MKVVRTGINHGTKRPKPIFSIDVSDGCIVTSSLDGEIKLWSSDHEHIKTIKKHQGTVLCVRFSIGGALFASGGDDGMVFVYSRDGDVVGSASEHESDVSNVAWTDKFLVSVGYDGYVVLYDLKSLGVAKKMKSHEGQIKGICMDRSFRYMCTQGDDGIVLYDEFQVVKKIGASEGVILESFFSRMSWTPDGEFFASGLSFNRNYNTVEVFGKDLRNECSLIGHVAPCEVVVFNPMLYKKDRKYYIVAVSSQDLSLSLWCSLSPKPFLLIKNLTELPVLDMCWNESGTKLFICSYGGEVIQIDVEDGDFGKVYEEEEDASGDIFFSVENRDMFEKAKERAEESDGRDEPVQGSKKIIKPVLISPDTASEETRAEGAEITTGHSYLAIFNYCSKKIGKMPGNSKINRSFGDFSVELSKDRTNVSVKRGPKELYRIRGSIEMICVNRRYMCLYTGKIQVYDLRTGVLSIPFICAGDVVTMDVLGRRLAYLQADGSYTVFSINKRRVDAKGVIPRADGLLSLRLDRKYFVVISFPDEECFLERRSGVWLQKTPTYNSIWAGDTDLSLDHDETIFHLENEFLISHLANDRRRLAKTLRRITRAVCRMKKMEDFIELKLRNIIRTLLKAGERPMAISMLEKMNMNYALQQFVFSMLKEIGEIKL</sequence>
<accession>A0A9Q9F7N0</accession>
<evidence type="ECO:0000313" key="2">
    <source>
        <dbReference type="EMBL" id="UTX42594.1"/>
    </source>
</evidence>
<feature type="repeat" description="WD" evidence="1">
    <location>
        <begin position="91"/>
        <end position="124"/>
    </location>
</feature>